<accession>A0ABR2YP29</accession>
<feature type="domain" description="Protein kinase" evidence="3">
    <location>
        <begin position="383"/>
        <end position="635"/>
    </location>
</feature>
<evidence type="ECO:0000256" key="1">
    <source>
        <dbReference type="SAM" id="Coils"/>
    </source>
</evidence>
<dbReference type="PANTHER" id="PTHR48011:SF56">
    <property type="entry name" value="PROTEIN KINASE DOMAIN-CONTAINING PROTEIN"/>
    <property type="match status" value="1"/>
</dbReference>
<protein>
    <recommendedName>
        <fullName evidence="3">Protein kinase domain-containing protein</fullName>
    </recommendedName>
</protein>
<dbReference type="PROSITE" id="PS50011">
    <property type="entry name" value="PROTEIN_KINASE_DOM"/>
    <property type="match status" value="1"/>
</dbReference>
<name>A0ABR2YP29_9CHLO</name>
<dbReference type="SUPFAM" id="SSF56112">
    <property type="entry name" value="Protein kinase-like (PK-like)"/>
    <property type="match status" value="1"/>
</dbReference>
<dbReference type="InterPro" id="IPR052751">
    <property type="entry name" value="Plant_MAPKKK"/>
</dbReference>
<feature type="coiled-coil region" evidence="1">
    <location>
        <begin position="322"/>
        <end position="363"/>
    </location>
</feature>
<keyword evidence="1" id="KW-0175">Coiled coil</keyword>
<evidence type="ECO:0000313" key="5">
    <source>
        <dbReference type="Proteomes" id="UP001491310"/>
    </source>
</evidence>
<proteinExistence type="predicted"/>
<evidence type="ECO:0000259" key="3">
    <source>
        <dbReference type="PROSITE" id="PS50011"/>
    </source>
</evidence>
<dbReference type="Gene3D" id="1.10.510.10">
    <property type="entry name" value="Transferase(Phosphotransferase) domain 1"/>
    <property type="match status" value="1"/>
</dbReference>
<dbReference type="InterPro" id="IPR000719">
    <property type="entry name" value="Prot_kinase_dom"/>
</dbReference>
<dbReference type="SMART" id="SM00220">
    <property type="entry name" value="S_TKc"/>
    <property type="match status" value="1"/>
</dbReference>
<dbReference type="EMBL" id="JALJOT010000008">
    <property type="protein sequence ID" value="KAK9908361.1"/>
    <property type="molecule type" value="Genomic_DNA"/>
</dbReference>
<keyword evidence="5" id="KW-1185">Reference proteome</keyword>
<sequence length="771" mass="83924">MAALERAVSVINRILSKAQGSSAKDVAARNKKNGKWVKFTVKGSGKAAVRERRAAGRSVANYLALPVEEYSLLDPSWIKREPGSDIFCLSAPLRGITGVDLEPTIWVSVVSDPDSKSVSFSSERASLGDATWDEKFSLSFSSSLTYVEPFKLTIILGIKAARNFSCTSRPDHGSKAAAFQRIEDKPTHPEESTANAEEQETPVAMKELERETSRLILKLVAVEEARQKDAELYEARLRTQADHIEDLNASLEEARQDNLEDVAVYEAGMEIQAVRIQTVRAKCDALAQDLKDAHDNHVNSLHAQAKRMKVLRVSRDQTQEHCRQLEETVTNCQSTIQSQEGEIERLREVLGETSRELQQAKSLPPVQPTRTLPRVPKGTVIRCETEEEAASGSHGMVYPVEVTFPAAAKEAHPGDACRDDLVHEAAVITAIGPHQNVIGLIGWASTEDMQDDKASKNESPPKDVLLMELAEGSLEDEIDVDEPMERIQALSIVHQICEGTKHIHGAGHMHCDLKTDNVLLMENGSAKIADFGCAAPNASRALGHFRGTFTTQTPKTAMKARQQGEADDRRAVSAIALEVFSGRSLHAALGEQYEQLSDGCKAELEAICQELYPHMARKKGLPRCLLMAAAEHYGKIRIQQVVPIIDGLPQELLDAVVLGINDPDALSLDSLQDFLTAAMKACTAETAREAQPAGTGAADSTAETSSCKDGSTDSRDEGMRGAEDCREAKVPASGQERRPPGDACFQAATSGMETAGCDSEFECIMSLLLRP</sequence>
<organism evidence="4 5">
    <name type="scientific">Coccomyxa subellipsoidea</name>
    <dbReference type="NCBI Taxonomy" id="248742"/>
    <lineage>
        <taxon>Eukaryota</taxon>
        <taxon>Viridiplantae</taxon>
        <taxon>Chlorophyta</taxon>
        <taxon>core chlorophytes</taxon>
        <taxon>Trebouxiophyceae</taxon>
        <taxon>Trebouxiophyceae incertae sedis</taxon>
        <taxon>Coccomyxaceae</taxon>
        <taxon>Coccomyxa</taxon>
    </lineage>
</organism>
<dbReference type="Pfam" id="PF00069">
    <property type="entry name" value="Pkinase"/>
    <property type="match status" value="1"/>
</dbReference>
<dbReference type="PANTHER" id="PTHR48011">
    <property type="entry name" value="CCR4-NOT TRANSCRIPTIONAL COMPLEX SUBUNIT CAF120-RELATED"/>
    <property type="match status" value="1"/>
</dbReference>
<feature type="compositionally biased region" description="Basic and acidic residues" evidence="2">
    <location>
        <begin position="710"/>
        <end position="740"/>
    </location>
</feature>
<evidence type="ECO:0000313" key="4">
    <source>
        <dbReference type="EMBL" id="KAK9908361.1"/>
    </source>
</evidence>
<dbReference type="Proteomes" id="UP001491310">
    <property type="component" value="Unassembled WGS sequence"/>
</dbReference>
<evidence type="ECO:0000256" key="2">
    <source>
        <dbReference type="SAM" id="MobiDB-lite"/>
    </source>
</evidence>
<feature type="compositionally biased region" description="Basic and acidic residues" evidence="2">
    <location>
        <begin position="182"/>
        <end position="191"/>
    </location>
</feature>
<feature type="region of interest" description="Disordered" evidence="2">
    <location>
        <begin position="182"/>
        <end position="204"/>
    </location>
</feature>
<dbReference type="InterPro" id="IPR011009">
    <property type="entry name" value="Kinase-like_dom_sf"/>
</dbReference>
<feature type="region of interest" description="Disordered" evidence="2">
    <location>
        <begin position="688"/>
        <end position="745"/>
    </location>
</feature>
<reference evidence="4 5" key="1">
    <citation type="journal article" date="2024" name="Nat. Commun.">
        <title>Phylogenomics reveals the evolutionary origins of lichenization in chlorophyte algae.</title>
        <authorList>
            <person name="Puginier C."/>
            <person name="Libourel C."/>
            <person name="Otte J."/>
            <person name="Skaloud P."/>
            <person name="Haon M."/>
            <person name="Grisel S."/>
            <person name="Petersen M."/>
            <person name="Berrin J.G."/>
            <person name="Delaux P.M."/>
            <person name="Dal Grande F."/>
            <person name="Keller J."/>
        </authorList>
    </citation>
    <scope>NUCLEOTIDE SEQUENCE [LARGE SCALE GENOMIC DNA]</scope>
    <source>
        <strain evidence="4 5">SAG 216-7</strain>
    </source>
</reference>
<comment type="caution">
    <text evidence="4">The sequence shown here is derived from an EMBL/GenBank/DDBJ whole genome shotgun (WGS) entry which is preliminary data.</text>
</comment>
<feature type="coiled-coil region" evidence="1">
    <location>
        <begin position="205"/>
        <end position="296"/>
    </location>
</feature>
<gene>
    <name evidence="4" type="ORF">WJX75_006741</name>
</gene>